<reference evidence="2 3" key="1">
    <citation type="submission" date="2019-07" db="EMBL/GenBank/DDBJ databases">
        <title>Whole genome shotgun sequence of Reyranella soli NBRC 108950.</title>
        <authorList>
            <person name="Hosoyama A."/>
            <person name="Uohara A."/>
            <person name="Ohji S."/>
            <person name="Ichikawa N."/>
        </authorList>
    </citation>
    <scope>NUCLEOTIDE SEQUENCE [LARGE SCALE GENOMIC DNA]</scope>
    <source>
        <strain evidence="2 3">NBRC 108950</strain>
    </source>
</reference>
<name>A0A512N9I2_9HYPH</name>
<accession>A0A512N9I2</accession>
<organism evidence="2 3">
    <name type="scientific">Reyranella soli</name>
    <dbReference type="NCBI Taxonomy" id="1230389"/>
    <lineage>
        <taxon>Bacteria</taxon>
        <taxon>Pseudomonadati</taxon>
        <taxon>Pseudomonadota</taxon>
        <taxon>Alphaproteobacteria</taxon>
        <taxon>Hyphomicrobiales</taxon>
        <taxon>Reyranellaceae</taxon>
        <taxon>Reyranella</taxon>
    </lineage>
</organism>
<dbReference type="Proteomes" id="UP000321058">
    <property type="component" value="Unassembled WGS sequence"/>
</dbReference>
<dbReference type="RefSeq" id="WP_147149717.1">
    <property type="nucleotide sequence ID" value="NZ_BKAJ01000041.1"/>
</dbReference>
<feature type="chain" id="PRO_5022075618" description="PepSY domain-containing protein" evidence="1">
    <location>
        <begin position="20"/>
        <end position="96"/>
    </location>
</feature>
<evidence type="ECO:0008006" key="4">
    <source>
        <dbReference type="Google" id="ProtNLM"/>
    </source>
</evidence>
<comment type="caution">
    <text evidence="2">The sequence shown here is derived from an EMBL/GenBank/DDBJ whole genome shotgun (WGS) entry which is preliminary data.</text>
</comment>
<evidence type="ECO:0000313" key="3">
    <source>
        <dbReference type="Proteomes" id="UP000321058"/>
    </source>
</evidence>
<keyword evidence="1" id="KW-0732">Signal</keyword>
<gene>
    <name evidence="2" type="ORF">RSO01_27940</name>
</gene>
<sequence length="96" mass="10295">MKALSVSAAFVMAAGTALAQTDQRPADTPLAVKPITSEARTTDTDVIRSKIERMGYTDVSGLSRDSMGVWRAKAKRGTETVDLIVDKGGRIKTEPQ</sequence>
<protein>
    <recommendedName>
        <fullName evidence="4">PepSY domain-containing protein</fullName>
    </recommendedName>
</protein>
<dbReference type="AlphaFoldDB" id="A0A512N9I2"/>
<feature type="signal peptide" evidence="1">
    <location>
        <begin position="1"/>
        <end position="19"/>
    </location>
</feature>
<dbReference type="OrthoDB" id="7376531at2"/>
<evidence type="ECO:0000313" key="2">
    <source>
        <dbReference type="EMBL" id="GEP55628.1"/>
    </source>
</evidence>
<proteinExistence type="predicted"/>
<keyword evidence="3" id="KW-1185">Reference proteome</keyword>
<dbReference type="EMBL" id="BKAJ01000041">
    <property type="protein sequence ID" value="GEP55628.1"/>
    <property type="molecule type" value="Genomic_DNA"/>
</dbReference>
<evidence type="ECO:0000256" key="1">
    <source>
        <dbReference type="SAM" id="SignalP"/>
    </source>
</evidence>